<keyword evidence="2" id="KW-1185">Reference proteome</keyword>
<accession>A0A8R1YJN4</accession>
<dbReference type="GO" id="GO:1990834">
    <property type="term" value="P:response to odorant"/>
    <property type="evidence" value="ECO:0000318"/>
    <property type="project" value="GO_Central"/>
</dbReference>
<dbReference type="PANTHER" id="PTHR34722">
    <property type="entry name" value="HOMOLOG OF ODR-2 (TWO)-RELATED"/>
    <property type="match status" value="1"/>
</dbReference>
<dbReference type="OrthoDB" id="5848453at2759"/>
<accession>A0A2A6C0Q4</accession>
<name>A0A2A6C0Q4_PRIPA</name>
<dbReference type="Proteomes" id="UP000005239">
    <property type="component" value="Unassembled WGS sequence"/>
</dbReference>
<evidence type="ECO:0000313" key="1">
    <source>
        <dbReference type="EnsemblMetazoa" id="PPA33397.1"/>
    </source>
</evidence>
<dbReference type="GO" id="GO:0042048">
    <property type="term" value="P:olfactory behavior"/>
    <property type="evidence" value="ECO:0000318"/>
    <property type="project" value="GO_Central"/>
</dbReference>
<reference evidence="1" key="2">
    <citation type="submission" date="2022-06" db="UniProtKB">
        <authorList>
            <consortium name="EnsemblMetazoa"/>
        </authorList>
    </citation>
    <scope>IDENTIFICATION</scope>
    <source>
        <strain evidence="1">PS312</strain>
    </source>
</reference>
<protein>
    <submittedName>
        <fullName evidence="1">Odr-2</fullName>
    </submittedName>
</protein>
<dbReference type="InterPro" id="IPR010558">
    <property type="entry name" value="Ly-6-related"/>
</dbReference>
<proteinExistence type="predicted"/>
<organism evidence="1 2">
    <name type="scientific">Pristionchus pacificus</name>
    <name type="common">Parasitic nematode worm</name>
    <dbReference type="NCBI Taxonomy" id="54126"/>
    <lineage>
        <taxon>Eukaryota</taxon>
        <taxon>Metazoa</taxon>
        <taxon>Ecdysozoa</taxon>
        <taxon>Nematoda</taxon>
        <taxon>Chromadorea</taxon>
        <taxon>Rhabditida</taxon>
        <taxon>Rhabditina</taxon>
        <taxon>Diplogasteromorpha</taxon>
        <taxon>Diplogasteroidea</taxon>
        <taxon>Neodiplogasteridae</taxon>
        <taxon>Pristionchus</taxon>
    </lineage>
</organism>
<dbReference type="PANTHER" id="PTHR34722:SF3">
    <property type="entry name" value="HOMOLOG OF ODR-2 (TWO)"/>
    <property type="match status" value="1"/>
</dbReference>
<dbReference type="GO" id="GO:0030424">
    <property type="term" value="C:axon"/>
    <property type="evidence" value="ECO:0000318"/>
    <property type="project" value="GO_Central"/>
</dbReference>
<reference evidence="2" key="1">
    <citation type="journal article" date="2008" name="Nat. Genet.">
        <title>The Pristionchus pacificus genome provides a unique perspective on nematode lifestyle and parasitism.</title>
        <authorList>
            <person name="Dieterich C."/>
            <person name="Clifton S.W."/>
            <person name="Schuster L.N."/>
            <person name="Chinwalla A."/>
            <person name="Delehaunty K."/>
            <person name="Dinkelacker I."/>
            <person name="Fulton L."/>
            <person name="Fulton R."/>
            <person name="Godfrey J."/>
            <person name="Minx P."/>
            <person name="Mitreva M."/>
            <person name="Roeseler W."/>
            <person name="Tian H."/>
            <person name="Witte H."/>
            <person name="Yang S.P."/>
            <person name="Wilson R.K."/>
            <person name="Sommer R.J."/>
        </authorList>
    </citation>
    <scope>NUCLEOTIDE SEQUENCE [LARGE SCALE GENOMIC DNA]</scope>
    <source>
        <strain evidence="2">PS312</strain>
    </source>
</reference>
<dbReference type="EnsemblMetazoa" id="PPA33397.1">
    <property type="protein sequence ID" value="PPA33397.1"/>
    <property type="gene ID" value="WBGene00206257"/>
</dbReference>
<gene>
    <name evidence="1" type="primary">WBGene00206257</name>
</gene>
<dbReference type="AlphaFoldDB" id="A0A2A6C0Q4"/>
<evidence type="ECO:0000313" key="2">
    <source>
        <dbReference type="Proteomes" id="UP000005239"/>
    </source>
</evidence>
<sequence length="298" mass="33710">MCMLNFTLHCSRSYRSWDMLNFPLHPSRVLTPSILPQKQLCPFISPSTTTASSTTLDQRQPLPTPWLLVSTVLAWCASIDNSSYRIRSWLWSKRRAAALREGGGVLSDESMTSQFTKLFSFILANVHDPAAPDDAALRLPCYSCMSPYLSEHFPYLQNLYNKPRSFVEECNEARLDKTYLLEKNCSDMCVTLRMTDVIGGRSRYGYMRGCINDILGFNHTVARVIEERYEASGRRRPGCVKVMSRHLFVATGGRQPLQDSNSDMELCGCFTPGCNSSHLLASSTSLLTILIFLLIYRQ</sequence>
<dbReference type="Pfam" id="PF06579">
    <property type="entry name" value="Ly-6_related"/>
    <property type="match status" value="1"/>
</dbReference>
<dbReference type="GO" id="GO:0043025">
    <property type="term" value="C:neuronal cell body"/>
    <property type="evidence" value="ECO:0000318"/>
    <property type="project" value="GO_Central"/>
</dbReference>